<evidence type="ECO:0000313" key="18">
    <source>
        <dbReference type="EMBL" id="RVE58044.1"/>
    </source>
</evidence>
<evidence type="ECO:0000256" key="12">
    <source>
        <dbReference type="ARBA" id="ARBA00023136"/>
    </source>
</evidence>
<keyword evidence="10 15" id="KW-1133">Transmembrane helix</keyword>
<evidence type="ECO:0000256" key="3">
    <source>
        <dbReference type="ARBA" id="ARBA00004922"/>
    </source>
</evidence>
<dbReference type="FunFam" id="2.80.10.50:FF:000024">
    <property type="entry name" value="Polypeptide N-acetylgalactosaminyltransferase"/>
    <property type="match status" value="1"/>
</dbReference>
<keyword evidence="13 15" id="KW-1015">Disulfide bond</keyword>
<evidence type="ECO:0000313" key="19">
    <source>
        <dbReference type="Proteomes" id="UP000283210"/>
    </source>
</evidence>
<comment type="pathway">
    <text evidence="3 15">Protein modification; protein glycosylation.</text>
</comment>
<dbReference type="UniPathway" id="UPA00378"/>
<dbReference type="GO" id="GO:0000139">
    <property type="term" value="C:Golgi membrane"/>
    <property type="evidence" value="ECO:0007669"/>
    <property type="project" value="UniProtKB-SubCell"/>
</dbReference>
<evidence type="ECO:0000256" key="6">
    <source>
        <dbReference type="ARBA" id="ARBA00022676"/>
    </source>
</evidence>
<keyword evidence="15" id="KW-0808">Transferase</keyword>
<evidence type="ECO:0000256" key="13">
    <source>
        <dbReference type="ARBA" id="ARBA00023157"/>
    </source>
</evidence>
<gene>
    <name evidence="18" type="ORF">OJAV_G00205200</name>
</gene>
<dbReference type="CDD" id="cd02510">
    <property type="entry name" value="pp-GalNAc-T"/>
    <property type="match status" value="1"/>
</dbReference>
<evidence type="ECO:0000256" key="1">
    <source>
        <dbReference type="ARBA" id="ARBA00001936"/>
    </source>
</evidence>
<evidence type="ECO:0000256" key="16">
    <source>
        <dbReference type="SAM" id="MobiDB-lite"/>
    </source>
</evidence>
<feature type="compositionally biased region" description="Basic and acidic residues" evidence="16">
    <location>
        <begin position="130"/>
        <end position="140"/>
    </location>
</feature>
<accession>A0A437C648</accession>
<evidence type="ECO:0000256" key="5">
    <source>
        <dbReference type="ARBA" id="ARBA00012644"/>
    </source>
</evidence>
<dbReference type="InterPro" id="IPR029044">
    <property type="entry name" value="Nucleotide-diphossugar_trans"/>
</dbReference>
<name>A0A437C648_ORYJA</name>
<organism evidence="18 19">
    <name type="scientific">Oryzias javanicus</name>
    <name type="common">Javanese ricefish</name>
    <name type="synonym">Aplocheilus javanicus</name>
    <dbReference type="NCBI Taxonomy" id="123683"/>
    <lineage>
        <taxon>Eukaryota</taxon>
        <taxon>Metazoa</taxon>
        <taxon>Chordata</taxon>
        <taxon>Craniata</taxon>
        <taxon>Vertebrata</taxon>
        <taxon>Euteleostomi</taxon>
        <taxon>Actinopterygii</taxon>
        <taxon>Neopterygii</taxon>
        <taxon>Teleostei</taxon>
        <taxon>Neoteleostei</taxon>
        <taxon>Acanthomorphata</taxon>
        <taxon>Ovalentaria</taxon>
        <taxon>Atherinomorphae</taxon>
        <taxon>Beloniformes</taxon>
        <taxon>Adrianichthyidae</taxon>
        <taxon>Oryziinae</taxon>
        <taxon>Oryzias</taxon>
    </lineage>
</organism>
<dbReference type="OrthoDB" id="416652at2759"/>
<dbReference type="Pfam" id="PF00535">
    <property type="entry name" value="Glycos_transf_2"/>
    <property type="match status" value="1"/>
</dbReference>
<keyword evidence="19" id="KW-1185">Reference proteome</keyword>
<reference evidence="18 19" key="2">
    <citation type="submission" date="2019-01" db="EMBL/GenBank/DDBJ databases">
        <title>A chromosome length genome reference of the Java medaka (oryzias javanicus).</title>
        <authorList>
            <person name="Herpin A."/>
            <person name="Takehana Y."/>
            <person name="Naruse K."/>
            <person name="Ansai S."/>
            <person name="Kawaguchi M."/>
        </authorList>
    </citation>
    <scope>NUCLEOTIDE SEQUENCE [LARGE SCALE GENOMIC DNA]</scope>
    <source>
        <strain evidence="18">RS831</strain>
        <tissue evidence="18">Whole body</tissue>
    </source>
</reference>
<evidence type="ECO:0000256" key="14">
    <source>
        <dbReference type="ARBA" id="ARBA00023211"/>
    </source>
</evidence>
<dbReference type="InterPro" id="IPR045885">
    <property type="entry name" value="GalNAc-T"/>
</dbReference>
<keyword evidence="6 15" id="KW-0328">Glycosyltransferase</keyword>
<reference evidence="18 19" key="1">
    <citation type="submission" date="2018-11" db="EMBL/GenBank/DDBJ databases">
        <authorList>
            <person name="Lopez-Roques C."/>
            <person name="Donnadieu C."/>
            <person name="Bouchez O."/>
            <person name="Klopp C."/>
            <person name="Cabau C."/>
            <person name="Zahm M."/>
        </authorList>
    </citation>
    <scope>NUCLEOTIDE SEQUENCE [LARGE SCALE GENOMIC DNA]</scope>
    <source>
        <strain evidence="18">RS831</strain>
        <tissue evidence="18">Whole body</tissue>
    </source>
</reference>
<dbReference type="SUPFAM" id="SSF50370">
    <property type="entry name" value="Ricin B-like lectins"/>
    <property type="match status" value="1"/>
</dbReference>
<dbReference type="GO" id="GO:0030246">
    <property type="term" value="F:carbohydrate binding"/>
    <property type="evidence" value="ECO:0007669"/>
    <property type="project" value="UniProtKB-KW"/>
</dbReference>
<dbReference type="SUPFAM" id="SSF53448">
    <property type="entry name" value="Nucleotide-diphospho-sugar transferases"/>
    <property type="match status" value="1"/>
</dbReference>
<sequence>MTALRRLLRRRLHPLKLAAVALVFVTFVFLIQWEVGTQSRPEDPWLKEVAVKRDSMFGMVMGAVNNFRDAIPKMQIKAPVRLQENPGGVSCLPGHYTAAELKPVLERPPQNPLAPGAAGRPFNPSSLSPEEQKEKERGEEKHCFNLYASDRISLSRDLGPDTRPPECIEQTFKRCPPLPTTSVIIVFHNEAWSTLLRTVYSVLHTSPAILLKEIILVDDASVDDVLKDQLDEYLKQLSIVRVVRQRERKGLITARLLGASVATGDTLTFLDAHCECFNGWLEPLLARIAQNYTAVEICPIYRTPTFAGGLFSISKEYFYQIGSYDEEMEIWGGENIEMSFRVWQCGGQLEIIPCSVVGHVFRTKSPHTFPKGTQVIARNQVRLAEVWMDDYKEIFYRRNQQAAQIAKEETFGDISKRKDLRDRLQCKNFSWYLKNIYPEIFMPDLNPLRFGSVKNVGKDSCLDAGENNEGGKELIMYPCHGLGGNQYFEYSTHHEVRHNIQKELCLHGAGGVVKLEECQYKGRNTFAGAEQKWELKDVSLTNQLFYFPGGNMCLTARQDHPSLARCNPSDRYQQWSFI</sequence>
<dbReference type="Gene3D" id="3.90.550.10">
    <property type="entry name" value="Spore Coat Polysaccharide Biosynthesis Protein SpsA, Chain A"/>
    <property type="match status" value="2"/>
</dbReference>
<dbReference type="EC" id="2.4.1.-" evidence="15"/>
<keyword evidence="12 15" id="KW-0472">Membrane</keyword>
<dbReference type="EMBL" id="CM012457">
    <property type="protein sequence ID" value="RVE58044.1"/>
    <property type="molecule type" value="Genomic_DNA"/>
</dbReference>
<evidence type="ECO:0000256" key="11">
    <source>
        <dbReference type="ARBA" id="ARBA00023034"/>
    </source>
</evidence>
<dbReference type="InterPro" id="IPR035992">
    <property type="entry name" value="Ricin_B-like_lectins"/>
</dbReference>
<evidence type="ECO:0000259" key="17">
    <source>
        <dbReference type="SMART" id="SM00458"/>
    </source>
</evidence>
<dbReference type="GO" id="GO:0004653">
    <property type="term" value="F:polypeptide N-acetylgalactosaminyltransferase activity"/>
    <property type="evidence" value="ECO:0007669"/>
    <property type="project" value="TreeGrafter"/>
</dbReference>
<keyword evidence="8 15" id="KW-0430">Lectin</keyword>
<dbReference type="SMART" id="SM00458">
    <property type="entry name" value="RICIN"/>
    <property type="match status" value="1"/>
</dbReference>
<evidence type="ECO:0000256" key="10">
    <source>
        <dbReference type="ARBA" id="ARBA00022989"/>
    </source>
</evidence>
<dbReference type="Pfam" id="PF00652">
    <property type="entry name" value="Ricin_B_lectin"/>
    <property type="match status" value="1"/>
</dbReference>
<dbReference type="Gene3D" id="2.80.10.50">
    <property type="match status" value="1"/>
</dbReference>
<evidence type="ECO:0000256" key="15">
    <source>
        <dbReference type="RuleBase" id="RU361242"/>
    </source>
</evidence>
<dbReference type="Proteomes" id="UP000283210">
    <property type="component" value="Chromosome 21"/>
</dbReference>
<comment type="subcellular location">
    <subcellularLocation>
        <location evidence="2 15">Golgi apparatus membrane</location>
        <topology evidence="2 15">Single-pass type II membrane protein</topology>
    </subcellularLocation>
</comment>
<dbReference type="PROSITE" id="PS50231">
    <property type="entry name" value="RICIN_B_LECTIN"/>
    <property type="match status" value="1"/>
</dbReference>
<dbReference type="PANTHER" id="PTHR11675">
    <property type="entry name" value="N-ACETYLGALACTOSAMINYLTRANSFERASE"/>
    <property type="match status" value="1"/>
</dbReference>
<dbReference type="InterPro" id="IPR000772">
    <property type="entry name" value="Ricin_B_lectin"/>
</dbReference>
<feature type="domain" description="Ricin B lectin" evidence="17">
    <location>
        <begin position="450"/>
        <end position="578"/>
    </location>
</feature>
<keyword evidence="11 15" id="KW-0333">Golgi apparatus</keyword>
<dbReference type="AlphaFoldDB" id="A0A437C648"/>
<proteinExistence type="inferred from homology"/>
<dbReference type="InterPro" id="IPR001173">
    <property type="entry name" value="Glyco_trans_2-like"/>
</dbReference>
<dbReference type="GO" id="GO:0006493">
    <property type="term" value="P:protein O-linked glycosylation"/>
    <property type="evidence" value="ECO:0007669"/>
    <property type="project" value="TreeGrafter"/>
</dbReference>
<comment type="similarity">
    <text evidence="4 15">Belongs to the glycosyltransferase 2 family. GalNAc-T subfamily.</text>
</comment>
<dbReference type="PANTHER" id="PTHR11675:SF33">
    <property type="entry name" value="POLYPEPTIDE N-ACETYLGALACTOSAMINYLTRANSFERASE 3"/>
    <property type="match status" value="1"/>
</dbReference>
<feature type="region of interest" description="Disordered" evidence="16">
    <location>
        <begin position="107"/>
        <end position="140"/>
    </location>
</feature>
<comment type="cofactor">
    <cofactor evidence="1 15">
        <name>Mn(2+)</name>
        <dbReference type="ChEBI" id="CHEBI:29035"/>
    </cofactor>
</comment>
<evidence type="ECO:0000256" key="9">
    <source>
        <dbReference type="ARBA" id="ARBA00022968"/>
    </source>
</evidence>
<keyword evidence="14 15" id="KW-0464">Manganese</keyword>
<evidence type="ECO:0000256" key="8">
    <source>
        <dbReference type="ARBA" id="ARBA00022734"/>
    </source>
</evidence>
<feature type="transmembrane region" description="Helical" evidence="15">
    <location>
        <begin position="12"/>
        <end position="33"/>
    </location>
</feature>
<keyword evidence="9" id="KW-0735">Signal-anchor</keyword>
<keyword evidence="7 15" id="KW-0812">Transmembrane</keyword>
<evidence type="ECO:0000256" key="7">
    <source>
        <dbReference type="ARBA" id="ARBA00022692"/>
    </source>
</evidence>
<evidence type="ECO:0000256" key="2">
    <source>
        <dbReference type="ARBA" id="ARBA00004323"/>
    </source>
</evidence>
<evidence type="ECO:0000256" key="4">
    <source>
        <dbReference type="ARBA" id="ARBA00005680"/>
    </source>
</evidence>
<protein>
    <recommendedName>
        <fullName evidence="5 15">Polypeptide N-acetylgalactosaminyltransferase</fullName>
        <ecNumber evidence="15">2.4.1.-</ecNumber>
    </recommendedName>
    <alternativeName>
        <fullName evidence="15">Protein-UDP acetylgalactosaminyltransferase</fullName>
    </alternativeName>
</protein>